<dbReference type="PANTHER" id="PTHR44203:SF2">
    <property type="entry name" value="ETO1-LIKE PROTEIN 1"/>
    <property type="match status" value="1"/>
</dbReference>
<feature type="region of interest" description="Disordered" evidence="4">
    <location>
        <begin position="388"/>
        <end position="465"/>
    </location>
</feature>
<keyword evidence="3" id="KW-0560">Oxidoreductase</keyword>
<feature type="region of interest" description="Disordered" evidence="4">
    <location>
        <begin position="228"/>
        <end position="248"/>
    </location>
</feature>
<dbReference type="AlphaFoldDB" id="A0A4S4EBS1"/>
<dbReference type="Pfam" id="PF00890">
    <property type="entry name" value="FAD_binding_2"/>
    <property type="match status" value="1"/>
</dbReference>
<comment type="pathway">
    <text evidence="1">Protein modification; protein ubiquitination.</text>
</comment>
<dbReference type="GO" id="GO:0016491">
    <property type="term" value="F:oxidoreductase activity"/>
    <property type="evidence" value="ECO:0007669"/>
    <property type="project" value="UniProtKB-KW"/>
</dbReference>
<dbReference type="InterPro" id="IPR044631">
    <property type="entry name" value="ETO1-like"/>
</dbReference>
<dbReference type="SUPFAM" id="SSF54695">
    <property type="entry name" value="POZ domain"/>
    <property type="match status" value="1"/>
</dbReference>
<evidence type="ECO:0000256" key="1">
    <source>
        <dbReference type="ARBA" id="ARBA00004906"/>
    </source>
</evidence>
<sequence>MMKINLQAEFEMQKSRTGELESSIGQKQIDYHNLEATKTKIGWPLTEFRACYKLCKWLVQLLMALDNLHVNHILHRDVKVVCTEGPNRIQELIAMGASFDHGKDGNLHLAREGGHSHHIIVHAANMTGRKIEKALLEAVVNDPNIFIRHILDFNLQIFGNVCKFSIARGSDRGGPAQIAAFRRRRGKNRGKGMRRPSWNKSQAIQQVISLKKLLETTSDSDAGALKKLYIPRPPQNPHRVRVPKSSSVDTPICVESVPHRRKDPEESDISGDLSGRAVVAGNDSIPPRIASETNGPVGQMTIFYCGKVNVYDDVPAEKARTLMQLAASPVQFPLETPCDETTTRQSLPCHLLAAKVGPDSPGVILPNLQTVNIADNWRLHREESSIFREDNPVEGSGSRKASVQRYRQKRKDRFKSKKKVANPSSASLDIYLNHQMGNQTQNERSNRSDACSPPQIRPPNTPTRCSSVDNIVKNAYLSVALNDKDLGLVSTLCPMRTFLPSESCKETQLNAVSPQSWLQVERGKFSKFSSQSQSQSSIESFIKVPEPPVLPFFKPVDYVEILAQIHEEIESCPPHGRSNLYLLQYQVFKGLGESKLMRRSLRSAWTKARTVHEKIVFGAWLKYEKQGEELITDLVSSCGKYVKEFRQIDIASELPTDTKLSSIGAIAMNGNRVSRTVSFWVGDEKIECDRQKIAGLSDPFNAMLNGGFTESLCEDIDFSKNNISPSGMRVISEFSMMGSINEVASKLLLEILVFANRFCCERLKDACDQKLASLVSSKQDAVELMECALDENCPVLAASCLQVFLHELPDSLNDNQVVQLLCNANRQHRLIMVGLASFSLYCLLSEVAMNLNPQSDNTVLFLERLIECAETNRHRSVAYHQLGCVRLLRKEYDVAEELFEAALNAGHVYSVVGLARLGYIKGHKIWSYEKLSSVISCGTPLGWMYQERSLYCEGNKRWEDLEKATELDPTLTYPYMYRAASLMKKQNDQAALAEVNRVLGFKLALECLELRFCFYLALEDYGAALRDAQAILTLSPNYRMFEGRVSASQLCVLVREHVEHWTTADCWLQLYDRWSSVDDIGSLSIIYQMLESDAAKGVLYFRQYLLLLRYVLGI</sequence>
<reference evidence="6 7" key="1">
    <citation type="journal article" date="2018" name="Proc. Natl. Acad. Sci. U.S.A.">
        <title>Draft genome sequence of Camellia sinensis var. sinensis provides insights into the evolution of the tea genome and tea quality.</title>
        <authorList>
            <person name="Wei C."/>
            <person name="Yang H."/>
            <person name="Wang S."/>
            <person name="Zhao J."/>
            <person name="Liu C."/>
            <person name="Gao L."/>
            <person name="Xia E."/>
            <person name="Lu Y."/>
            <person name="Tai Y."/>
            <person name="She G."/>
            <person name="Sun J."/>
            <person name="Cao H."/>
            <person name="Tong W."/>
            <person name="Gao Q."/>
            <person name="Li Y."/>
            <person name="Deng W."/>
            <person name="Jiang X."/>
            <person name="Wang W."/>
            <person name="Chen Q."/>
            <person name="Zhang S."/>
            <person name="Li H."/>
            <person name="Wu J."/>
            <person name="Wang P."/>
            <person name="Li P."/>
            <person name="Shi C."/>
            <person name="Zheng F."/>
            <person name="Jian J."/>
            <person name="Huang B."/>
            <person name="Shan D."/>
            <person name="Shi M."/>
            <person name="Fang C."/>
            <person name="Yue Y."/>
            <person name="Li F."/>
            <person name="Li D."/>
            <person name="Wei S."/>
            <person name="Han B."/>
            <person name="Jiang C."/>
            <person name="Yin Y."/>
            <person name="Xia T."/>
            <person name="Zhang Z."/>
            <person name="Bennetzen J.L."/>
            <person name="Zhao S."/>
            <person name="Wan X."/>
        </authorList>
    </citation>
    <scope>NUCLEOTIDE SEQUENCE [LARGE SCALE GENOMIC DNA]</scope>
    <source>
        <strain evidence="7">cv. Shuchazao</strain>
        <tissue evidence="6">Leaf</tissue>
    </source>
</reference>
<dbReference type="PANTHER" id="PTHR44203">
    <property type="entry name" value="ETO1-RELATED"/>
    <property type="match status" value="1"/>
</dbReference>
<evidence type="ECO:0000259" key="5">
    <source>
        <dbReference type="PROSITE" id="PS51320"/>
    </source>
</evidence>
<feature type="compositionally biased region" description="Basic residues" evidence="4">
    <location>
        <begin position="406"/>
        <end position="420"/>
    </location>
</feature>
<dbReference type="InterPro" id="IPR036188">
    <property type="entry name" value="FAD/NAD-bd_sf"/>
</dbReference>
<evidence type="ECO:0000313" key="7">
    <source>
        <dbReference type="Proteomes" id="UP000306102"/>
    </source>
</evidence>
<dbReference type="InterPro" id="IPR003953">
    <property type="entry name" value="FAD-dep_OxRdtase_2_FAD-bd"/>
</dbReference>
<dbReference type="SMART" id="SM00979">
    <property type="entry name" value="TIFY"/>
    <property type="match status" value="1"/>
</dbReference>
<dbReference type="GO" id="GO:0010105">
    <property type="term" value="P:negative regulation of ethylene-activated signaling pathway"/>
    <property type="evidence" value="ECO:0007669"/>
    <property type="project" value="InterPro"/>
</dbReference>
<evidence type="ECO:0000256" key="3">
    <source>
        <dbReference type="ARBA" id="ARBA00023002"/>
    </source>
</evidence>
<feature type="domain" description="Tify" evidence="5">
    <location>
        <begin position="293"/>
        <end position="328"/>
    </location>
</feature>
<proteinExistence type="predicted"/>
<protein>
    <recommendedName>
        <fullName evidence="5">Tify domain-containing protein</fullName>
    </recommendedName>
</protein>
<dbReference type="Gene3D" id="3.50.50.60">
    <property type="entry name" value="FAD/NAD(P)-binding domain"/>
    <property type="match status" value="1"/>
</dbReference>
<dbReference type="STRING" id="542762.A0A4S4EBS1"/>
<dbReference type="Gene3D" id="1.25.40.10">
    <property type="entry name" value="Tetratricopeptide repeat domain"/>
    <property type="match status" value="1"/>
</dbReference>
<dbReference type="InterPro" id="IPR011333">
    <property type="entry name" value="SKP1/BTB/POZ_sf"/>
</dbReference>
<name>A0A4S4EBS1_CAMSN</name>
<accession>A0A4S4EBS1</accession>
<organism evidence="6 7">
    <name type="scientific">Camellia sinensis var. sinensis</name>
    <name type="common">China tea</name>
    <dbReference type="NCBI Taxonomy" id="542762"/>
    <lineage>
        <taxon>Eukaryota</taxon>
        <taxon>Viridiplantae</taxon>
        <taxon>Streptophyta</taxon>
        <taxon>Embryophyta</taxon>
        <taxon>Tracheophyta</taxon>
        <taxon>Spermatophyta</taxon>
        <taxon>Magnoliopsida</taxon>
        <taxon>eudicotyledons</taxon>
        <taxon>Gunneridae</taxon>
        <taxon>Pentapetalae</taxon>
        <taxon>asterids</taxon>
        <taxon>Ericales</taxon>
        <taxon>Theaceae</taxon>
        <taxon>Camellia</taxon>
    </lineage>
</organism>
<dbReference type="Proteomes" id="UP000306102">
    <property type="component" value="Unassembled WGS sequence"/>
</dbReference>
<dbReference type="PROSITE" id="PS51320">
    <property type="entry name" value="TIFY"/>
    <property type="match status" value="1"/>
</dbReference>
<evidence type="ECO:0000313" key="6">
    <source>
        <dbReference type="EMBL" id="THG13035.1"/>
    </source>
</evidence>
<keyword evidence="7" id="KW-1185">Reference proteome</keyword>
<dbReference type="Pfam" id="PF06200">
    <property type="entry name" value="tify"/>
    <property type="match status" value="1"/>
</dbReference>
<gene>
    <name evidence="6" type="ORF">TEA_010325</name>
</gene>
<dbReference type="Gene3D" id="3.30.710.10">
    <property type="entry name" value="Potassium Channel Kv1.1, Chain A"/>
    <property type="match status" value="1"/>
</dbReference>
<comment type="caution">
    <text evidence="6">The sequence shown here is derived from an EMBL/GenBank/DDBJ whole genome shotgun (WGS) entry which is preliminary data.</text>
</comment>
<dbReference type="InterPro" id="IPR011990">
    <property type="entry name" value="TPR-like_helical_dom_sf"/>
</dbReference>
<keyword evidence="2" id="KW-0285">Flavoprotein</keyword>
<dbReference type="InterPro" id="IPR010399">
    <property type="entry name" value="Tify_dom"/>
</dbReference>
<evidence type="ECO:0000256" key="2">
    <source>
        <dbReference type="ARBA" id="ARBA00022630"/>
    </source>
</evidence>
<evidence type="ECO:0000256" key="4">
    <source>
        <dbReference type="SAM" id="MobiDB-lite"/>
    </source>
</evidence>
<dbReference type="SUPFAM" id="SSF48452">
    <property type="entry name" value="TPR-like"/>
    <property type="match status" value="1"/>
</dbReference>
<dbReference type="EMBL" id="SDRB02006142">
    <property type="protein sequence ID" value="THG13035.1"/>
    <property type="molecule type" value="Genomic_DNA"/>
</dbReference>